<evidence type="ECO:0000313" key="2">
    <source>
        <dbReference type="Proteomes" id="UP001197974"/>
    </source>
</evidence>
<sequence length="107" mass="12856">MNPLEEIWNKFILIIQENKNISDVNIKNITGTPFLYINSYANKQTILQIINEASQKSMYKKKVTKQTTFVRHQDGLYVFRHRFFVPQEKMFCCGNECVDCVRYKRRR</sequence>
<organism evidence="1 2">
    <name type="scientific">Bacillus carboniphilus</name>
    <dbReference type="NCBI Taxonomy" id="86663"/>
    <lineage>
        <taxon>Bacteria</taxon>
        <taxon>Bacillati</taxon>
        <taxon>Bacillota</taxon>
        <taxon>Bacilli</taxon>
        <taxon>Bacillales</taxon>
        <taxon>Bacillaceae</taxon>
        <taxon>Bacillus</taxon>
    </lineage>
</organism>
<dbReference type="Proteomes" id="UP001197974">
    <property type="component" value="Chromosome"/>
</dbReference>
<accession>A0ABY9JW86</accession>
<name>A0ABY9JW86_9BACI</name>
<dbReference type="RefSeq" id="WP_226538451.1">
    <property type="nucleotide sequence ID" value="NZ_CP129013.1"/>
</dbReference>
<keyword evidence="2" id="KW-1185">Reference proteome</keyword>
<gene>
    <name evidence="1" type="ORF">LC087_05725</name>
</gene>
<proteinExistence type="predicted"/>
<evidence type="ECO:0000313" key="1">
    <source>
        <dbReference type="EMBL" id="WLR43645.1"/>
    </source>
</evidence>
<dbReference type="EMBL" id="CP129013">
    <property type="protein sequence ID" value="WLR43645.1"/>
    <property type="molecule type" value="Genomic_DNA"/>
</dbReference>
<reference evidence="1 2" key="1">
    <citation type="submission" date="2023-06" db="EMBL/GenBank/DDBJ databases">
        <title>Five Gram-positive bacteria isolated from mangrove sediments in Shenzhen, Guangdong, China.</title>
        <authorList>
            <person name="Yu S."/>
            <person name="Zheng W."/>
            <person name="Huang Y."/>
        </authorList>
    </citation>
    <scope>NUCLEOTIDE SEQUENCE [LARGE SCALE GENOMIC DNA]</scope>
    <source>
        <strain evidence="1 2">SaN35-3</strain>
    </source>
</reference>
<protein>
    <submittedName>
        <fullName evidence="1">Uncharacterized protein</fullName>
    </submittedName>
</protein>